<dbReference type="CDD" id="cd03811">
    <property type="entry name" value="GT4_GT28_WabH-like"/>
    <property type="match status" value="1"/>
</dbReference>
<reference evidence="2 3" key="1">
    <citation type="submission" date="2019-03" db="EMBL/GenBank/DDBJ databases">
        <title>Genomic Encyclopedia of Type Strains, Phase IV (KMG-IV): sequencing the most valuable type-strain genomes for metagenomic binning, comparative biology and taxonomic classification.</title>
        <authorList>
            <person name="Goeker M."/>
        </authorList>
    </citation>
    <scope>NUCLEOTIDE SEQUENCE [LARGE SCALE GENOMIC DNA]</scope>
    <source>
        <strain evidence="2 3">DSM 26377</strain>
    </source>
</reference>
<accession>A0A4S3K8X4</accession>
<dbReference type="RefSeq" id="WP_133883752.1">
    <property type="nucleotide sequence ID" value="NZ_MWIN01000003.1"/>
</dbReference>
<dbReference type="Pfam" id="PF13439">
    <property type="entry name" value="Glyco_transf_4"/>
    <property type="match status" value="1"/>
</dbReference>
<keyword evidence="2" id="KW-0808">Transferase</keyword>
<dbReference type="PANTHER" id="PTHR12526:SF638">
    <property type="entry name" value="SPORE COAT PROTEIN SA"/>
    <property type="match status" value="1"/>
</dbReference>
<protein>
    <submittedName>
        <fullName evidence="2">Glycosyltransferase involved in cell wall biosynthesis</fullName>
    </submittedName>
</protein>
<name>A0A4S3K8X4_9GAMM</name>
<dbReference type="Gene3D" id="3.40.50.2000">
    <property type="entry name" value="Glycogen Phosphorylase B"/>
    <property type="match status" value="2"/>
</dbReference>
<dbReference type="EMBL" id="SOBT01000012">
    <property type="protein sequence ID" value="TDU24340.1"/>
    <property type="molecule type" value="Genomic_DNA"/>
</dbReference>
<feature type="domain" description="Glycosyltransferase subfamily 4-like N-terminal" evidence="1">
    <location>
        <begin position="18"/>
        <end position="176"/>
    </location>
</feature>
<evidence type="ECO:0000313" key="3">
    <source>
        <dbReference type="Proteomes" id="UP000295341"/>
    </source>
</evidence>
<dbReference type="AlphaFoldDB" id="A0A4S3K8X4"/>
<dbReference type="Proteomes" id="UP000295341">
    <property type="component" value="Unassembled WGS sequence"/>
</dbReference>
<gene>
    <name evidence="2" type="ORF">DFR24_4607</name>
</gene>
<evidence type="ECO:0000313" key="2">
    <source>
        <dbReference type="EMBL" id="TDU24340.1"/>
    </source>
</evidence>
<dbReference type="InterPro" id="IPR028098">
    <property type="entry name" value="Glyco_trans_4-like_N"/>
</dbReference>
<keyword evidence="3" id="KW-1185">Reference proteome</keyword>
<dbReference type="OrthoDB" id="9792269at2"/>
<sequence>MSPQRKRLGVLIAFSGDGGVERMVTNLCAEFAQHVQVDLLALKLDGGHAARIPPSVNLMRLEARHAWTSVPEVARYLREQKPDALLVAKDRAGRAALSARRKAGTTTPIFIRLGTNLSAALERKDPFSRWLRTAPMRRRYPEVDGVIAVSEGVREDTLRVTGIPAQRVHVIRNPVITPRLADQAAEAAPHDWLVDKSLPVVIGMGRLTRQKDFDTLLRAFAAMQAELPSRLIILGEAPQPGDRQRLEQLARSLGVEGRLLLPGFQKNPYAWLAHADLFVLSSAWEGSPNALTEALALGIPSVSTDCPSGPMEILAGGAFGPLVPVGDPAAMSGAMLATLRSPLPADRLRAAVAEYRSDLSAQRYLQLMNLLPRTND</sequence>
<comment type="caution">
    <text evidence="2">The sequence shown here is derived from an EMBL/GenBank/DDBJ whole genome shotgun (WGS) entry which is preliminary data.</text>
</comment>
<dbReference type="GO" id="GO:0016757">
    <property type="term" value="F:glycosyltransferase activity"/>
    <property type="evidence" value="ECO:0007669"/>
    <property type="project" value="TreeGrafter"/>
</dbReference>
<dbReference type="SUPFAM" id="SSF53756">
    <property type="entry name" value="UDP-Glycosyltransferase/glycogen phosphorylase"/>
    <property type="match status" value="1"/>
</dbReference>
<evidence type="ECO:0000259" key="1">
    <source>
        <dbReference type="Pfam" id="PF13439"/>
    </source>
</evidence>
<dbReference type="PANTHER" id="PTHR12526">
    <property type="entry name" value="GLYCOSYLTRANSFERASE"/>
    <property type="match status" value="1"/>
</dbReference>
<organism evidence="2 3">
    <name type="scientific">Panacagrimonas perspica</name>
    <dbReference type="NCBI Taxonomy" id="381431"/>
    <lineage>
        <taxon>Bacteria</taxon>
        <taxon>Pseudomonadati</taxon>
        <taxon>Pseudomonadota</taxon>
        <taxon>Gammaproteobacteria</taxon>
        <taxon>Nevskiales</taxon>
        <taxon>Nevskiaceae</taxon>
        <taxon>Panacagrimonas</taxon>
    </lineage>
</organism>
<dbReference type="Pfam" id="PF13692">
    <property type="entry name" value="Glyco_trans_1_4"/>
    <property type="match status" value="1"/>
</dbReference>
<proteinExistence type="predicted"/>